<sequence>MKKSIPLLGLFGVFCAVSSFSLANQEAIVTLGNDYHLCYTSSRSVDRASDVLDIRVYWKGTLVQTIEEVLPVEDPASAPVRPVIQARDMDQDGRMDFVVAPEGGEAQSPRSVFLFDPAREAFRRDTGAVTAAADN</sequence>
<evidence type="ECO:0000313" key="3">
    <source>
        <dbReference type="Proteomes" id="UP000631034"/>
    </source>
</evidence>
<proteinExistence type="predicted"/>
<dbReference type="EMBL" id="JACZHT010000002">
    <property type="protein sequence ID" value="MBE1236833.1"/>
    <property type="molecule type" value="Genomic_DNA"/>
</dbReference>
<name>A0A8J6YYE8_9PROT</name>
<dbReference type="Proteomes" id="UP000631034">
    <property type="component" value="Unassembled WGS sequence"/>
</dbReference>
<comment type="caution">
    <text evidence="2">The sequence shown here is derived from an EMBL/GenBank/DDBJ whole genome shotgun (WGS) entry which is preliminary data.</text>
</comment>
<feature type="signal peptide" evidence="1">
    <location>
        <begin position="1"/>
        <end position="23"/>
    </location>
</feature>
<protein>
    <recommendedName>
        <fullName evidence="4">FG-GAP repeat protein</fullName>
    </recommendedName>
</protein>
<reference evidence="2" key="1">
    <citation type="submission" date="2020-10" db="EMBL/GenBank/DDBJ databases">
        <title>Genome sequence of the unusual species of purple photosynthetic bacteria, Phaeovibrio sulfidiphilus DSM 23193, type strain.</title>
        <authorList>
            <person name="Kyndt J.A."/>
            <person name="Meyer T.E."/>
        </authorList>
    </citation>
    <scope>NUCLEOTIDE SEQUENCE</scope>
    <source>
        <strain evidence="2">DSM 23193</strain>
    </source>
</reference>
<gene>
    <name evidence="2" type="ORF">IHV25_04100</name>
</gene>
<accession>A0A8J6YYE8</accession>
<evidence type="ECO:0000313" key="2">
    <source>
        <dbReference type="EMBL" id="MBE1236833.1"/>
    </source>
</evidence>
<evidence type="ECO:0008006" key="4">
    <source>
        <dbReference type="Google" id="ProtNLM"/>
    </source>
</evidence>
<organism evidence="2 3">
    <name type="scientific">Phaeovibrio sulfidiphilus</name>
    <dbReference type="NCBI Taxonomy" id="1220600"/>
    <lineage>
        <taxon>Bacteria</taxon>
        <taxon>Pseudomonadati</taxon>
        <taxon>Pseudomonadota</taxon>
        <taxon>Alphaproteobacteria</taxon>
        <taxon>Rhodospirillales</taxon>
        <taxon>Rhodospirillaceae</taxon>
        <taxon>Phaeovibrio</taxon>
    </lineage>
</organism>
<dbReference type="AlphaFoldDB" id="A0A8J6YYE8"/>
<keyword evidence="3" id="KW-1185">Reference proteome</keyword>
<dbReference type="RefSeq" id="WP_192533833.1">
    <property type="nucleotide sequence ID" value="NZ_JACZHT010000002.1"/>
</dbReference>
<keyword evidence="1" id="KW-0732">Signal</keyword>
<feature type="chain" id="PRO_5035180611" description="FG-GAP repeat protein" evidence="1">
    <location>
        <begin position="24"/>
        <end position="135"/>
    </location>
</feature>
<evidence type="ECO:0000256" key="1">
    <source>
        <dbReference type="SAM" id="SignalP"/>
    </source>
</evidence>